<organism evidence="2 6">
    <name type="scientific">Lactobacillus gasseri</name>
    <dbReference type="NCBI Taxonomy" id="1596"/>
    <lineage>
        <taxon>Bacteria</taxon>
        <taxon>Bacillati</taxon>
        <taxon>Bacillota</taxon>
        <taxon>Bacilli</taxon>
        <taxon>Lactobacillales</taxon>
        <taxon>Lactobacillaceae</taxon>
        <taxon>Lactobacillus</taxon>
    </lineage>
</organism>
<proteinExistence type="predicted"/>
<dbReference type="eggNOG" id="COG4835">
    <property type="taxonomic scope" value="Bacteria"/>
</dbReference>
<dbReference type="InterPro" id="IPR035958">
    <property type="entry name" value="SecB-like_sf"/>
</dbReference>
<dbReference type="Proteomes" id="UP000460112">
    <property type="component" value="Unassembled WGS sequence"/>
</dbReference>
<accession>A0A133PFP9</accession>
<evidence type="ECO:0000313" key="6">
    <source>
        <dbReference type="Proteomes" id="UP000460112"/>
    </source>
</evidence>
<dbReference type="Gene3D" id="3.10.420.10">
    <property type="entry name" value="SecB-like"/>
    <property type="match status" value="1"/>
</dbReference>
<protein>
    <submittedName>
        <fullName evidence="2">DUF1149 family protein</fullName>
    </submittedName>
    <submittedName>
        <fullName evidence="1">Transposase</fullName>
    </submittedName>
</protein>
<dbReference type="Proteomes" id="UP000250668">
    <property type="component" value="Unassembled WGS sequence"/>
</dbReference>
<reference evidence="1 4" key="1">
    <citation type="journal article" date="2018" name="Int. J. Syst. Evol. Microbiol.">
        <title>Lactobacillus paragasseri sp. nov., a sister taxon of Lactobacillus gasseri, based on whole-genome sequence analyses.</title>
        <authorList>
            <person name="Tanizawa Y."/>
            <person name="Tada I."/>
            <person name="Kobayashi H."/>
            <person name="Endo A."/>
            <person name="Maeno S."/>
            <person name="Toyoda A."/>
            <person name="Arita M."/>
            <person name="Nakamura Y."/>
            <person name="Sakamoto M."/>
            <person name="Ohkuma M."/>
            <person name="Tohno M."/>
        </authorList>
    </citation>
    <scope>NUCLEOTIDE SEQUENCE [LARGE SCALE GENOMIC DNA]</scope>
    <source>
        <strain evidence="1 4">JCM 1025</strain>
    </source>
</reference>
<dbReference type="PIRSF" id="PIRSF031568">
    <property type="entry name" value="UCP031568"/>
    <property type="match status" value="1"/>
</dbReference>
<dbReference type="AlphaFoldDB" id="A0A133PFP9"/>
<gene>
    <name evidence="2" type="ORF">F8244_01090</name>
    <name evidence="3" type="ORF">FIPPAONL_01060</name>
    <name evidence="1" type="ORF">LJCM1025_08260</name>
</gene>
<evidence type="ECO:0000313" key="1">
    <source>
        <dbReference type="EMBL" id="GBA96053.1"/>
    </source>
</evidence>
<dbReference type="Proteomes" id="UP000316012">
    <property type="component" value="Unassembled WGS sequence"/>
</dbReference>
<dbReference type="EMBL" id="WBOA01000001">
    <property type="protein sequence ID" value="KAB1951121.1"/>
    <property type="molecule type" value="Genomic_DNA"/>
</dbReference>
<reference evidence="3 5" key="2">
    <citation type="submission" date="2019-04" db="EMBL/GenBank/DDBJ databases">
        <title>Lactobacillus gasseri 7171 assembly.</title>
        <authorList>
            <person name="Joris B.R."/>
            <person name="Giguere D."/>
        </authorList>
    </citation>
    <scope>NUCLEOTIDE SEQUENCE [LARGE SCALE GENOMIC DNA]</scope>
    <source>
        <strain evidence="3 5">7171</strain>
    </source>
</reference>
<dbReference type="EMBL" id="SRMD01000080">
    <property type="protein sequence ID" value="TQW15182.1"/>
    <property type="molecule type" value="Genomic_DNA"/>
</dbReference>
<dbReference type="EMBL" id="BEXJ01000001">
    <property type="protein sequence ID" value="GBA96053.1"/>
    <property type="molecule type" value="Genomic_DNA"/>
</dbReference>
<dbReference type="SUPFAM" id="SSF54611">
    <property type="entry name" value="SecB-like"/>
    <property type="match status" value="1"/>
</dbReference>
<keyword evidence="5" id="KW-1185">Reference proteome</keyword>
<dbReference type="GeneID" id="29640071"/>
<comment type="caution">
    <text evidence="2">The sequence shown here is derived from an EMBL/GenBank/DDBJ whole genome shotgun (WGS) entry which is preliminary data.</text>
</comment>
<reference evidence="2 6" key="3">
    <citation type="submission" date="2019-09" db="EMBL/GenBank/DDBJ databases">
        <title>Investigation of probiotic properties of different lactic acid bacteria.</title>
        <authorList>
            <person name="Jaomanjaka F."/>
            <person name="Blanc P."/>
        </authorList>
    </citation>
    <scope>NUCLEOTIDE SEQUENCE [LARGE SCALE GENOMIC DNA]</scope>
    <source>
        <strain evidence="2 6">BIO6369</strain>
    </source>
</reference>
<dbReference type="InterPro" id="IPR009530">
    <property type="entry name" value="DUF1149"/>
</dbReference>
<evidence type="ECO:0000313" key="4">
    <source>
        <dbReference type="Proteomes" id="UP000250668"/>
    </source>
</evidence>
<evidence type="ECO:0000313" key="5">
    <source>
        <dbReference type="Proteomes" id="UP000316012"/>
    </source>
</evidence>
<dbReference type="OMA" id="FEIAVPF"/>
<dbReference type="RefSeq" id="WP_003646977.1">
    <property type="nucleotide sequence ID" value="NZ_BEXJ01000001.1"/>
</dbReference>
<dbReference type="STRING" id="324831.LGAS_1345"/>
<dbReference type="Pfam" id="PF06619">
    <property type="entry name" value="DUF1149"/>
    <property type="match status" value="1"/>
</dbReference>
<sequence>MDFKNMTPIIVRSFHYDLNDEQKVKNEVNVSLRQVYQDLDDGSQDEGKTGKYFEIAVPFEVSPAPGDFTVSGVITRVVQFVDYFGDGTDLEPSDYQLLSRPLVEQIETLTYEITQLTLDHPVNLSFKSNFNELNRDNQKGKNDK</sequence>
<evidence type="ECO:0000313" key="3">
    <source>
        <dbReference type="EMBL" id="TQW15182.1"/>
    </source>
</evidence>
<name>A0A133PFP9_LACGS</name>
<evidence type="ECO:0000313" key="2">
    <source>
        <dbReference type="EMBL" id="KAB1951121.1"/>
    </source>
</evidence>
<dbReference type="OrthoDB" id="2304456at2"/>